<gene>
    <name evidence="2" type="ORF">D6C00_08960</name>
</gene>
<dbReference type="Pfam" id="PF14279">
    <property type="entry name" value="HNH_5"/>
    <property type="match status" value="1"/>
</dbReference>
<accession>A0A426QK39</accession>
<dbReference type="AlphaFoldDB" id="A0A426QK39"/>
<evidence type="ECO:0000259" key="1">
    <source>
        <dbReference type="SMART" id="SM00507"/>
    </source>
</evidence>
<dbReference type="GO" id="GO:0004519">
    <property type="term" value="F:endonuclease activity"/>
    <property type="evidence" value="ECO:0007669"/>
    <property type="project" value="UniProtKB-KW"/>
</dbReference>
<keyword evidence="2" id="KW-0540">Nuclease</keyword>
<dbReference type="PANTHER" id="PTHR33877">
    <property type="entry name" value="SLL1193 PROTEIN"/>
    <property type="match status" value="1"/>
</dbReference>
<evidence type="ECO:0000313" key="2">
    <source>
        <dbReference type="EMBL" id="RRQ22067.1"/>
    </source>
</evidence>
<protein>
    <submittedName>
        <fullName evidence="2">HNH endonuclease</fullName>
    </submittedName>
</protein>
<dbReference type="OrthoDB" id="9802901at2"/>
<dbReference type="Gene3D" id="1.10.30.50">
    <property type="match status" value="1"/>
</dbReference>
<name>A0A426QK39_9GAMM</name>
<comment type="caution">
    <text evidence="2">The sequence shown here is derived from an EMBL/GenBank/DDBJ whole genome shotgun (WGS) entry which is preliminary data.</text>
</comment>
<dbReference type="Proteomes" id="UP000287798">
    <property type="component" value="Unassembled WGS sequence"/>
</dbReference>
<feature type="domain" description="HNH nuclease" evidence="1">
    <location>
        <begin position="88"/>
        <end position="141"/>
    </location>
</feature>
<proteinExistence type="predicted"/>
<dbReference type="SMART" id="SM00507">
    <property type="entry name" value="HNHc"/>
    <property type="match status" value="1"/>
</dbReference>
<dbReference type="PANTHER" id="PTHR33877:SF2">
    <property type="entry name" value="OS07G0170200 PROTEIN"/>
    <property type="match status" value="1"/>
</dbReference>
<reference evidence="2 3" key="1">
    <citation type="journal article" date="2010" name="Int. J. Syst. Evol. Microbiol.">
        <title>Thiohalobacter thiocyanaticus gen. nov., sp. nov., a moderately halophilic, sulfur-oxidizing gammaproteobacterium from hypersaline lakes, that utilizes thiocyanate.</title>
        <authorList>
            <person name="Sorokin D.Y."/>
            <person name="Kovaleva O.L."/>
            <person name="Tourova T.P."/>
            <person name="Muyzer G."/>
        </authorList>
    </citation>
    <scope>NUCLEOTIDE SEQUENCE [LARGE SCALE GENOMIC DNA]</scope>
    <source>
        <strain evidence="2 3">Hrh1</strain>
    </source>
</reference>
<keyword evidence="2" id="KW-0255">Endonuclease</keyword>
<dbReference type="RefSeq" id="WP_125181408.1">
    <property type="nucleotide sequence ID" value="NZ_QZMU01000001.1"/>
</dbReference>
<dbReference type="CDD" id="cd00085">
    <property type="entry name" value="HNHc"/>
    <property type="match status" value="1"/>
</dbReference>
<evidence type="ECO:0000313" key="3">
    <source>
        <dbReference type="Proteomes" id="UP000287798"/>
    </source>
</evidence>
<sequence>MMLQDLSHQVLRTDAGGMPLEWVDYREAVRLYHLGQVAYACGSVIFRIRGGINARTRRQSLVEVNSIIATHGNHTALQKNRDTYTPPLNNRTLFKRDAQLCLYCGEQFPARELSRDHVTPISQGGTDVWNNVVTACKRCNNHKAGRRPEEANMELLAVPFIPTHAEYIYLQSKRVMADQMEFLRAHFPRHSPLHQRLAAAMAE</sequence>
<keyword evidence="2" id="KW-0378">Hydrolase</keyword>
<keyword evidence="3" id="KW-1185">Reference proteome</keyword>
<dbReference type="InterPro" id="IPR052892">
    <property type="entry name" value="NA-targeting_endonuclease"/>
</dbReference>
<dbReference type="InterPro" id="IPR029471">
    <property type="entry name" value="HNH_5"/>
</dbReference>
<dbReference type="EMBL" id="QZMU01000001">
    <property type="protein sequence ID" value="RRQ22067.1"/>
    <property type="molecule type" value="Genomic_DNA"/>
</dbReference>
<organism evidence="2 3">
    <name type="scientific">Thiohalobacter thiocyanaticus</name>
    <dbReference type="NCBI Taxonomy" id="585455"/>
    <lineage>
        <taxon>Bacteria</taxon>
        <taxon>Pseudomonadati</taxon>
        <taxon>Pseudomonadota</taxon>
        <taxon>Gammaproteobacteria</taxon>
        <taxon>Thiohalobacterales</taxon>
        <taxon>Thiohalobacteraceae</taxon>
        <taxon>Thiohalobacter</taxon>
    </lineage>
</organism>
<dbReference type="InterPro" id="IPR003615">
    <property type="entry name" value="HNH_nuc"/>
</dbReference>